<dbReference type="GO" id="GO:0006227">
    <property type="term" value="P:dUDP biosynthetic process"/>
    <property type="evidence" value="ECO:0007669"/>
    <property type="project" value="TreeGrafter"/>
</dbReference>
<comment type="caution">
    <text evidence="9">The sequence shown here is derived from an EMBL/GenBank/DDBJ whole genome shotgun (WGS) entry which is preliminary data.</text>
</comment>
<comment type="catalytic activity">
    <reaction evidence="7">
        <text>dTMP + ATP = dTDP + ADP</text>
        <dbReference type="Rhea" id="RHEA:13517"/>
        <dbReference type="ChEBI" id="CHEBI:30616"/>
        <dbReference type="ChEBI" id="CHEBI:58369"/>
        <dbReference type="ChEBI" id="CHEBI:63528"/>
        <dbReference type="ChEBI" id="CHEBI:456216"/>
        <dbReference type="EC" id="2.7.4.9"/>
    </reaction>
</comment>
<keyword evidence="3 7" id="KW-0545">Nucleotide biosynthesis</keyword>
<gene>
    <name evidence="7" type="primary">tmk</name>
    <name evidence="9" type="ORF">A3A38_01475</name>
</gene>
<dbReference type="InterPro" id="IPR039430">
    <property type="entry name" value="Thymidylate_kin-like_dom"/>
</dbReference>
<dbReference type="GO" id="GO:0004798">
    <property type="term" value="F:dTMP kinase activity"/>
    <property type="evidence" value="ECO:0007669"/>
    <property type="project" value="UniProtKB-UniRule"/>
</dbReference>
<dbReference type="EMBL" id="MFLY01000003">
    <property type="protein sequence ID" value="OGG73342.1"/>
    <property type="molecule type" value="Genomic_DNA"/>
</dbReference>
<dbReference type="SUPFAM" id="SSF52540">
    <property type="entry name" value="P-loop containing nucleoside triphosphate hydrolases"/>
    <property type="match status" value="1"/>
</dbReference>
<dbReference type="GO" id="GO:0005829">
    <property type="term" value="C:cytosol"/>
    <property type="evidence" value="ECO:0007669"/>
    <property type="project" value="TreeGrafter"/>
</dbReference>
<dbReference type="AlphaFoldDB" id="A0A1F6EJ44"/>
<organism evidence="9 10">
    <name type="scientific">Candidatus Kaiserbacteria bacterium RIFCSPLOWO2_01_FULL_53_17</name>
    <dbReference type="NCBI Taxonomy" id="1798511"/>
    <lineage>
        <taxon>Bacteria</taxon>
        <taxon>Candidatus Kaiseribacteriota</taxon>
    </lineage>
</organism>
<evidence type="ECO:0000256" key="2">
    <source>
        <dbReference type="ARBA" id="ARBA00022679"/>
    </source>
</evidence>
<name>A0A1F6EJ44_9BACT</name>
<comment type="function">
    <text evidence="7">Phosphorylation of dTMP to form dTDP in both de novo and salvage pathways of dTTP synthesis.</text>
</comment>
<keyword evidence="2 7" id="KW-0808">Transferase</keyword>
<comment type="caution">
    <text evidence="7">Lacks conserved residue(s) required for the propagation of feature annotation.</text>
</comment>
<dbReference type="Gene3D" id="3.40.50.300">
    <property type="entry name" value="P-loop containing nucleotide triphosphate hydrolases"/>
    <property type="match status" value="1"/>
</dbReference>
<evidence type="ECO:0000256" key="1">
    <source>
        <dbReference type="ARBA" id="ARBA00009776"/>
    </source>
</evidence>
<evidence type="ECO:0000256" key="7">
    <source>
        <dbReference type="HAMAP-Rule" id="MF_00165"/>
    </source>
</evidence>
<dbReference type="PANTHER" id="PTHR10344">
    <property type="entry name" value="THYMIDYLATE KINASE"/>
    <property type="match status" value="1"/>
</dbReference>
<keyword evidence="5 7" id="KW-0418">Kinase</keyword>
<dbReference type="InterPro" id="IPR018094">
    <property type="entry name" value="Thymidylate_kinase"/>
</dbReference>
<evidence type="ECO:0000313" key="9">
    <source>
        <dbReference type="EMBL" id="OGG73342.1"/>
    </source>
</evidence>
<dbReference type="CDD" id="cd01672">
    <property type="entry name" value="TMPK"/>
    <property type="match status" value="1"/>
</dbReference>
<keyword evidence="4 7" id="KW-0547">Nucleotide-binding</keyword>
<protein>
    <recommendedName>
        <fullName evidence="7">Thymidylate kinase</fullName>
        <ecNumber evidence="7">2.7.4.9</ecNumber>
    </recommendedName>
    <alternativeName>
        <fullName evidence="7">dTMP kinase</fullName>
    </alternativeName>
</protein>
<keyword evidence="6 7" id="KW-0067">ATP-binding</keyword>
<evidence type="ECO:0000256" key="6">
    <source>
        <dbReference type="ARBA" id="ARBA00022840"/>
    </source>
</evidence>
<reference evidence="9 10" key="1">
    <citation type="journal article" date="2016" name="Nat. Commun.">
        <title>Thousands of microbial genomes shed light on interconnected biogeochemical processes in an aquifer system.</title>
        <authorList>
            <person name="Anantharaman K."/>
            <person name="Brown C.T."/>
            <person name="Hug L.A."/>
            <person name="Sharon I."/>
            <person name="Castelle C.J."/>
            <person name="Probst A.J."/>
            <person name="Thomas B.C."/>
            <person name="Singh A."/>
            <person name="Wilkins M.J."/>
            <person name="Karaoz U."/>
            <person name="Brodie E.L."/>
            <person name="Williams K.H."/>
            <person name="Hubbard S.S."/>
            <person name="Banfield J.F."/>
        </authorList>
    </citation>
    <scope>NUCLEOTIDE SEQUENCE [LARGE SCALE GENOMIC DNA]</scope>
</reference>
<evidence type="ECO:0000259" key="8">
    <source>
        <dbReference type="Pfam" id="PF02223"/>
    </source>
</evidence>
<dbReference type="Proteomes" id="UP000177306">
    <property type="component" value="Unassembled WGS sequence"/>
</dbReference>
<accession>A0A1F6EJ44</accession>
<evidence type="ECO:0000313" key="10">
    <source>
        <dbReference type="Proteomes" id="UP000177306"/>
    </source>
</evidence>
<dbReference type="Pfam" id="PF02223">
    <property type="entry name" value="Thymidylate_kin"/>
    <property type="match status" value="1"/>
</dbReference>
<dbReference type="EC" id="2.7.4.9" evidence="7"/>
<comment type="similarity">
    <text evidence="1 7">Belongs to the thymidylate kinase family.</text>
</comment>
<dbReference type="HAMAP" id="MF_00165">
    <property type="entry name" value="Thymidylate_kinase"/>
    <property type="match status" value="1"/>
</dbReference>
<evidence type="ECO:0000256" key="3">
    <source>
        <dbReference type="ARBA" id="ARBA00022727"/>
    </source>
</evidence>
<dbReference type="PANTHER" id="PTHR10344:SF1">
    <property type="entry name" value="THYMIDYLATE KINASE"/>
    <property type="match status" value="1"/>
</dbReference>
<proteinExistence type="inferred from homology"/>
<feature type="domain" description="Thymidylate kinase-like" evidence="8">
    <location>
        <begin position="10"/>
        <end position="200"/>
    </location>
</feature>
<dbReference type="InterPro" id="IPR027417">
    <property type="entry name" value="P-loop_NTPase"/>
</dbReference>
<dbReference type="GO" id="GO:0006235">
    <property type="term" value="P:dTTP biosynthetic process"/>
    <property type="evidence" value="ECO:0007669"/>
    <property type="project" value="UniProtKB-UniRule"/>
</dbReference>
<dbReference type="GO" id="GO:0005524">
    <property type="term" value="F:ATP binding"/>
    <property type="evidence" value="ECO:0007669"/>
    <property type="project" value="UniProtKB-UniRule"/>
</dbReference>
<dbReference type="GO" id="GO:0004550">
    <property type="term" value="F:nucleoside diphosphate kinase activity"/>
    <property type="evidence" value="ECO:0007669"/>
    <property type="project" value="TreeGrafter"/>
</dbReference>
<sequence>MDKRGKLIVIDGSDGVGKATQTALLVKRLKKEGKRVETLDFPQYKADFFGAFIKEALSGKHGNFISMNPYLVSIAYAADRWESKAKLEKWLSEGRVVILNRYVSSNQMHQGGKIKSTKARTQFLKWLDIMEHEVFGLPRPNLIIYLHLPVKLSLTLIKSRGKKDLAEKNPKHLESAQGSALKLLKAKGNWKKIDCTDREKILSRGTIHEKIYKVVRDTIGI</sequence>
<evidence type="ECO:0000256" key="4">
    <source>
        <dbReference type="ARBA" id="ARBA00022741"/>
    </source>
</evidence>
<dbReference type="GO" id="GO:0006233">
    <property type="term" value="P:dTDP biosynthetic process"/>
    <property type="evidence" value="ECO:0007669"/>
    <property type="project" value="InterPro"/>
</dbReference>
<evidence type="ECO:0000256" key="5">
    <source>
        <dbReference type="ARBA" id="ARBA00022777"/>
    </source>
</evidence>